<dbReference type="Proteomes" id="UP000053562">
    <property type="component" value="Unassembled WGS sequence"/>
</dbReference>
<dbReference type="EMBL" id="KQ234544">
    <property type="protein sequence ID" value="KMZ76997.1"/>
    <property type="molecule type" value="Genomic_DNA"/>
</dbReference>
<feature type="compositionally biased region" description="Polar residues" evidence="1">
    <location>
        <begin position="243"/>
        <end position="255"/>
    </location>
</feature>
<gene>
    <name evidence="2" type="ORF">PVIIG_06190</name>
</gene>
<evidence type="ECO:0000256" key="1">
    <source>
        <dbReference type="SAM" id="MobiDB-lite"/>
    </source>
</evidence>
<evidence type="ECO:0000313" key="2">
    <source>
        <dbReference type="EMBL" id="KMZ76997.1"/>
    </source>
</evidence>
<reference evidence="2 3" key="1">
    <citation type="submission" date="2011-08" db="EMBL/GenBank/DDBJ databases">
        <title>The Genome Sequence of Plasmodium vivax India VII.</title>
        <authorList>
            <consortium name="The Broad Institute Genome Sequencing Platform"/>
            <consortium name="The Broad Institute Genome Sequencing Center for Infectious Disease"/>
            <person name="Neafsey D."/>
            <person name="Carlton J."/>
            <person name="Barnwell J."/>
            <person name="Collins W."/>
            <person name="Escalante A."/>
            <person name="Mullikin J."/>
            <person name="Saul A."/>
            <person name="Guigo R."/>
            <person name="Camara F."/>
            <person name="Young S.K."/>
            <person name="Zeng Q."/>
            <person name="Gargeya S."/>
            <person name="Fitzgerald M."/>
            <person name="Haas B."/>
            <person name="Abouelleil A."/>
            <person name="Alvarado L."/>
            <person name="Arachchi H.M."/>
            <person name="Berlin A."/>
            <person name="Brown A."/>
            <person name="Chapman S.B."/>
            <person name="Chen Z."/>
            <person name="Dunbar C."/>
            <person name="Freedman E."/>
            <person name="Gearin G."/>
            <person name="Gellesch M."/>
            <person name="Goldberg J."/>
            <person name="Griggs A."/>
            <person name="Gujja S."/>
            <person name="Heiman D."/>
            <person name="Howarth C."/>
            <person name="Larson L."/>
            <person name="Lui A."/>
            <person name="MacDonald P.J.P."/>
            <person name="Montmayeur A."/>
            <person name="Murphy C."/>
            <person name="Neiman D."/>
            <person name="Pearson M."/>
            <person name="Priest M."/>
            <person name="Roberts A."/>
            <person name="Saif S."/>
            <person name="Shea T."/>
            <person name="Shenoy N."/>
            <person name="Sisk P."/>
            <person name="Stolte C."/>
            <person name="Sykes S."/>
            <person name="Wortman J."/>
            <person name="Nusbaum C."/>
            <person name="Birren B."/>
        </authorList>
    </citation>
    <scope>NUCLEOTIDE SEQUENCE [LARGE SCALE GENOMIC DNA]</scope>
    <source>
        <strain evidence="2 3">India VII</strain>
    </source>
</reference>
<feature type="region of interest" description="Disordered" evidence="1">
    <location>
        <begin position="228"/>
        <end position="278"/>
    </location>
</feature>
<dbReference type="AlphaFoldDB" id="A0A0J9S4P6"/>
<protein>
    <submittedName>
        <fullName evidence="2">Uncharacterized protein</fullName>
    </submittedName>
</protein>
<name>A0A0J9S4P6_PLAVI</name>
<evidence type="ECO:0000313" key="3">
    <source>
        <dbReference type="Proteomes" id="UP000053562"/>
    </source>
</evidence>
<sequence length="437" mass="50439">MKKCSSISKDHIDYNYYYCLNDKFYDCKVVEAAKPYFNQALDSTFRNIPKFSETKKLLEWILKHLSCTRVFYDGFINMPCKYINYLLNKEVRGLYPYDYSLNFEIFKKFAENFYSVVEGYNNFKSCMNNIKLLDDDDDEHKKMDMLYKLYKKYDELKMINEWSYNENSCEIIEYITILANDVARRYEVDDEFIKVLRDLRDKIKNGTEKYQKLCESDIKLLDTMVTEKAFPPRKTDHPPAKDTSPSTDSLEQPTRQALAHASEKGVGYPPEPEVDLPERLPTDELASKDHLTQVPHVVSPPEASHHLEESIVTQHSRGSHHASSRHTENLHEGGFNSGPFSRAQYGRSHDVHSNLMYTQYTPGEDGITTDGIKTPTEGTQSYLETFKGTITGVLGSVDPGPEEEDVSDKFPVLSMDHSQDISQIFMNMKVGILDMEQ</sequence>
<organism evidence="2 3">
    <name type="scientific">Plasmodium vivax India VII</name>
    <dbReference type="NCBI Taxonomy" id="1077284"/>
    <lineage>
        <taxon>Eukaryota</taxon>
        <taxon>Sar</taxon>
        <taxon>Alveolata</taxon>
        <taxon>Apicomplexa</taxon>
        <taxon>Aconoidasida</taxon>
        <taxon>Haemosporida</taxon>
        <taxon>Plasmodiidae</taxon>
        <taxon>Plasmodium</taxon>
        <taxon>Plasmodium (Plasmodium)</taxon>
    </lineage>
</organism>
<proteinExistence type="predicted"/>
<dbReference type="OrthoDB" id="10457438at2759"/>
<accession>A0A0J9S4P6</accession>
<feature type="region of interest" description="Disordered" evidence="1">
    <location>
        <begin position="299"/>
        <end position="345"/>
    </location>
</feature>